<dbReference type="Proteomes" id="UP000316270">
    <property type="component" value="Chromosome 16"/>
</dbReference>
<name>A0A517LN57_9PEZI</name>
<proteinExistence type="predicted"/>
<organism evidence="3 4">
    <name type="scientific">Venturia effusa</name>
    <dbReference type="NCBI Taxonomy" id="50376"/>
    <lineage>
        <taxon>Eukaryota</taxon>
        <taxon>Fungi</taxon>
        <taxon>Dikarya</taxon>
        <taxon>Ascomycota</taxon>
        <taxon>Pezizomycotina</taxon>
        <taxon>Dothideomycetes</taxon>
        <taxon>Pleosporomycetidae</taxon>
        <taxon>Venturiales</taxon>
        <taxon>Venturiaceae</taxon>
        <taxon>Venturia</taxon>
    </lineage>
</organism>
<dbReference type="EMBL" id="CP042200">
    <property type="protein sequence ID" value="QDS77070.1"/>
    <property type="molecule type" value="Genomic_DNA"/>
</dbReference>
<dbReference type="OrthoDB" id="3902316at2759"/>
<keyword evidence="4" id="KW-1185">Reference proteome</keyword>
<reference evidence="3 4" key="1">
    <citation type="submission" date="2019-07" db="EMBL/GenBank/DDBJ databases">
        <title>Finished genome of Venturia effusa.</title>
        <authorList>
            <person name="Young C.A."/>
            <person name="Cox M.P."/>
            <person name="Ganley A.R.D."/>
            <person name="David W.J."/>
        </authorList>
    </citation>
    <scope>NUCLEOTIDE SEQUENCE [LARGE SCALE GENOMIC DNA]</scope>
    <source>
        <strain evidence="4">albino</strain>
    </source>
</reference>
<evidence type="ECO:0000313" key="3">
    <source>
        <dbReference type="EMBL" id="QDS77070.1"/>
    </source>
</evidence>
<feature type="chain" id="PRO_5021756167" evidence="2">
    <location>
        <begin position="20"/>
        <end position="479"/>
    </location>
</feature>
<sequence>MKTDAFVLSLLPAVKFASAVRFISGPEGWPAAIKINTTEQTWEDVQPAPGVIRAAAPKRMVMKSRISHIPGAKTVKIRYGPYTVPAPAVPGGEGMVWNSPTPSIEKPCTGKCTIVGMNAGLEFADGSDANTDQKMWLHHMVLFNIGSNAWDATCTVFGLPHMIVGSVPASSERIFSSGNERTMIPFNHPETKKKIAGYPLFPSDRFGLIADLMNMNPQSKQVWMTMYYDFVEDHPAGWDEVKPVWFDVAQCGTSEVSGRSAGANFKIESGTWSASFEGEVMGAGGHIHDGGLNLEVLQGGQVSCNSQAYYAGADEAKKRATIVLQGGYPSPDLPAKAPMSAAPAAAAMPAGGHDHAGGQHIVAMGVCGEIAGYNGSPKSPLKLDRVVKGQPWKIQAFYDYKQYNGMKNNRGGMDSVMGIAIMFVRTKAPIRLAGGASAAAAPASKGTTPTPKGAAQKGAASKSSFASESGNRTMEMEYA</sequence>
<keyword evidence="2" id="KW-0732">Signal</keyword>
<evidence type="ECO:0000256" key="1">
    <source>
        <dbReference type="SAM" id="MobiDB-lite"/>
    </source>
</evidence>
<gene>
    <name evidence="3" type="ORF">FKW77_007229</name>
</gene>
<feature type="signal peptide" evidence="2">
    <location>
        <begin position="1"/>
        <end position="19"/>
    </location>
</feature>
<protein>
    <submittedName>
        <fullName evidence="3">Uncharacterized protein</fullName>
    </submittedName>
</protein>
<evidence type="ECO:0000256" key="2">
    <source>
        <dbReference type="SAM" id="SignalP"/>
    </source>
</evidence>
<feature type="compositionally biased region" description="Low complexity" evidence="1">
    <location>
        <begin position="438"/>
        <end position="470"/>
    </location>
</feature>
<feature type="region of interest" description="Disordered" evidence="1">
    <location>
        <begin position="438"/>
        <end position="479"/>
    </location>
</feature>
<evidence type="ECO:0000313" key="4">
    <source>
        <dbReference type="Proteomes" id="UP000316270"/>
    </source>
</evidence>
<dbReference type="AlphaFoldDB" id="A0A517LN57"/>
<accession>A0A517LN57</accession>